<sequence length="469" mass="52676">MDKIKVVAVIIGCCMVLCPIYAGNTRFSGMGDLAFLFEDDFSRFALYDFAGISAAFFEYDSVSSTALRGSGLFESWRDDSLTYYALGDAIPDKLVEYAPVEAIAFYDTIPVFGLIPCELVYESRRTEETYNQFGEMSEPQAWGLRLGYSQLERRIEEEIDYLRTPSLYLVYAKPLSDNLKLGISGDGFYGVYSSQDNTDKVTLSPFGGGGGISYNNGILALGMNLEYHYPIFKYEGPFADEQFSGHAVSPVFGALLAFSNIKWSSALSYRWVKLNGSSDGNSIGSLKIKGYSAKSVFRMSSYFLRAAGFFEYHNNLPLYIDENDSIWFETGYSSYRFGGGLGISLTRLTAGFEGRYGRSESDDRVAGTVRRSSDYGVRIGAELEVVREFFLRGGYNYSEFDPDLENSNGMNDHTVTNILTCGFGINLFADSRIDFAYNYKQSHLMLTDERVTDHIFFIYLKRFLGLNEM</sequence>
<dbReference type="EMBL" id="DRIG01000029">
    <property type="protein sequence ID" value="HEC77989.1"/>
    <property type="molecule type" value="Genomic_DNA"/>
</dbReference>
<reference evidence="1" key="1">
    <citation type="journal article" date="2020" name="mSystems">
        <title>Genome- and Community-Level Interaction Insights into Carbon Utilization and Element Cycling Functions of Hydrothermarchaeota in Hydrothermal Sediment.</title>
        <authorList>
            <person name="Zhou Z."/>
            <person name="Liu Y."/>
            <person name="Xu W."/>
            <person name="Pan J."/>
            <person name="Luo Z.H."/>
            <person name="Li M."/>
        </authorList>
    </citation>
    <scope>NUCLEOTIDE SEQUENCE</scope>
    <source>
        <strain evidence="1">HyVt-388</strain>
    </source>
</reference>
<dbReference type="Proteomes" id="UP000885826">
    <property type="component" value="Unassembled WGS sequence"/>
</dbReference>
<accession>A0A9C9ELD9</accession>
<organism evidence="1 2">
    <name type="scientific">candidate division WOR-3 bacterium</name>
    <dbReference type="NCBI Taxonomy" id="2052148"/>
    <lineage>
        <taxon>Bacteria</taxon>
        <taxon>Bacteria division WOR-3</taxon>
    </lineage>
</organism>
<comment type="caution">
    <text evidence="1">The sequence shown here is derived from an EMBL/GenBank/DDBJ whole genome shotgun (WGS) entry which is preliminary data.</text>
</comment>
<protein>
    <submittedName>
        <fullName evidence="1">Uncharacterized protein</fullName>
    </submittedName>
</protein>
<evidence type="ECO:0000313" key="2">
    <source>
        <dbReference type="Proteomes" id="UP000885826"/>
    </source>
</evidence>
<dbReference type="Gene3D" id="2.40.160.60">
    <property type="entry name" value="Outer membrane protein transport protein (OMPP1/FadL/TodX)"/>
    <property type="match status" value="1"/>
</dbReference>
<gene>
    <name evidence="1" type="ORF">ENI34_02460</name>
</gene>
<evidence type="ECO:0000313" key="1">
    <source>
        <dbReference type="EMBL" id="HEC77989.1"/>
    </source>
</evidence>
<proteinExistence type="predicted"/>
<name>A0A9C9ELD9_UNCW3</name>
<dbReference type="AlphaFoldDB" id="A0A9C9ELD9"/>